<keyword evidence="2" id="KW-0812">Transmembrane</keyword>
<dbReference type="EMBL" id="HBIR01027427">
    <property type="protein sequence ID" value="CAE0555304.1"/>
    <property type="molecule type" value="Transcribed_RNA"/>
</dbReference>
<gene>
    <name evidence="4" type="ORF">EHUX00137_LOCUS21160</name>
</gene>
<name>A0A7S3SHV3_EMIHU</name>
<feature type="transmembrane region" description="Helical" evidence="2">
    <location>
        <begin position="492"/>
        <end position="515"/>
    </location>
</feature>
<keyword evidence="3" id="KW-0732">Signal</keyword>
<evidence type="ECO:0000256" key="3">
    <source>
        <dbReference type="SAM" id="SignalP"/>
    </source>
</evidence>
<keyword evidence="1" id="KW-0175">Coiled coil</keyword>
<feature type="coiled-coil region" evidence="1">
    <location>
        <begin position="546"/>
        <end position="577"/>
    </location>
</feature>
<dbReference type="AlphaFoldDB" id="A0A7S3SHV3"/>
<evidence type="ECO:0000256" key="2">
    <source>
        <dbReference type="SAM" id="Phobius"/>
    </source>
</evidence>
<feature type="chain" id="PRO_5031011494" evidence="3">
    <location>
        <begin position="18"/>
        <end position="602"/>
    </location>
</feature>
<protein>
    <submittedName>
        <fullName evidence="4">Uncharacterized protein</fullName>
    </submittedName>
</protein>
<keyword evidence="2" id="KW-1133">Transmembrane helix</keyword>
<evidence type="ECO:0000256" key="1">
    <source>
        <dbReference type="SAM" id="Coils"/>
    </source>
</evidence>
<organism evidence="4">
    <name type="scientific">Emiliania huxleyi</name>
    <name type="common">Coccolithophore</name>
    <name type="synonym">Pontosphaera huxleyi</name>
    <dbReference type="NCBI Taxonomy" id="2903"/>
    <lineage>
        <taxon>Eukaryota</taxon>
        <taxon>Haptista</taxon>
        <taxon>Haptophyta</taxon>
        <taxon>Prymnesiophyceae</taxon>
        <taxon>Isochrysidales</taxon>
        <taxon>Noelaerhabdaceae</taxon>
        <taxon>Emiliania</taxon>
    </lineage>
</organism>
<reference evidence="4" key="1">
    <citation type="submission" date="2021-01" db="EMBL/GenBank/DDBJ databases">
        <authorList>
            <person name="Corre E."/>
            <person name="Pelletier E."/>
            <person name="Niang G."/>
            <person name="Scheremetjew M."/>
            <person name="Finn R."/>
            <person name="Kale V."/>
            <person name="Holt S."/>
            <person name="Cochrane G."/>
            <person name="Meng A."/>
            <person name="Brown T."/>
            <person name="Cohen L."/>
        </authorList>
    </citation>
    <scope>NUCLEOTIDE SEQUENCE</scope>
    <source>
        <strain evidence="4">379</strain>
    </source>
</reference>
<proteinExistence type="predicted"/>
<evidence type="ECO:0000313" key="4">
    <source>
        <dbReference type="EMBL" id="CAE0555304.1"/>
    </source>
</evidence>
<feature type="signal peptide" evidence="3">
    <location>
        <begin position="1"/>
        <end position="17"/>
    </location>
</feature>
<keyword evidence="2" id="KW-0472">Membrane</keyword>
<accession>A0A7S3SHV3</accession>
<sequence>MRIRLATAFAIATVCQASYEPVTGYEPTTQVTDSCAIDLDQAALEAALGHAPANYASARDVYTLGGNSMSFAQLTVAPLSEGISKGAQMSGVGQSGGTVNGRALDDYAAGATEVAFQYLTSDFSTSKYDDPSAHSKCRVGGLSVDSSPYVPVTEECLPDLVPFDITVGGRTLSVSSIKHKNGRTLASFSTMFEERCPGCARTEYERFRDYYGTRTYAHEWVLAALTGARTNFSRGNVDFTNTGAPDDESRKEAAKKGSAYMNVWMFVIGVFEAAIDECERGQSSESVHSWDQGVCFYSGSMTKPDPQSVNTAAASSGTLLWALANKRCANMKTCGRDADERTGSAWVNHDLLREFARGQSEIGQGNCAKLRPVLERIKSRMRIPLIQGTLRYAYKVQFMGGTLKEKAEGYTFAAGVLPSLHACSPGDAEIVLANMRQGAPETDQAAVKAAFERNYGCLNISCADVGGLWATGIDDYYDGAEPCSDGGDSSKVSTAMIVCVALASAFVCAGILAGVNCLRREHCKEHCQSRERTQRSMPCGVNLTALSTAEDAAAAVRNALEKQKADAEARREAAKVSVVEGRAPSHPLESLLPAADFSLSKV</sequence>